<evidence type="ECO:0000313" key="3">
    <source>
        <dbReference type="Proteomes" id="UP001151699"/>
    </source>
</evidence>
<keyword evidence="1" id="KW-0472">Membrane</keyword>
<feature type="transmembrane region" description="Helical" evidence="1">
    <location>
        <begin position="456"/>
        <end position="479"/>
    </location>
</feature>
<dbReference type="OrthoDB" id="8249516at2759"/>
<feature type="transmembrane region" description="Helical" evidence="1">
    <location>
        <begin position="160"/>
        <end position="179"/>
    </location>
</feature>
<organism evidence="2 3">
    <name type="scientific">Pseudolycoriella hygida</name>
    <dbReference type="NCBI Taxonomy" id="35572"/>
    <lineage>
        <taxon>Eukaryota</taxon>
        <taxon>Metazoa</taxon>
        <taxon>Ecdysozoa</taxon>
        <taxon>Arthropoda</taxon>
        <taxon>Hexapoda</taxon>
        <taxon>Insecta</taxon>
        <taxon>Pterygota</taxon>
        <taxon>Neoptera</taxon>
        <taxon>Endopterygota</taxon>
        <taxon>Diptera</taxon>
        <taxon>Nematocera</taxon>
        <taxon>Sciaroidea</taxon>
        <taxon>Sciaridae</taxon>
        <taxon>Pseudolycoriella</taxon>
    </lineage>
</organism>
<keyword evidence="1" id="KW-1133">Transmembrane helix</keyword>
<feature type="transmembrane region" description="Helical" evidence="1">
    <location>
        <begin position="340"/>
        <end position="360"/>
    </location>
</feature>
<accession>A0A9Q0S0C9</accession>
<feature type="transmembrane region" description="Helical" evidence="1">
    <location>
        <begin position="277"/>
        <end position="300"/>
    </location>
</feature>
<comment type="caution">
    <text evidence="2">The sequence shown here is derived from an EMBL/GenBank/DDBJ whole genome shotgun (WGS) entry which is preliminary data.</text>
</comment>
<name>A0A9Q0S0C9_9DIPT</name>
<feature type="transmembrane region" description="Helical" evidence="1">
    <location>
        <begin position="64"/>
        <end position="88"/>
    </location>
</feature>
<evidence type="ECO:0000256" key="1">
    <source>
        <dbReference type="SAM" id="Phobius"/>
    </source>
</evidence>
<sequence>NSEHIAVQDLPLVQDLPTTYWRTNFMLCCFPLIAWCIPTHLLFRRSPTESLKEWLTFPSPYLTAFTFVLALLTIVYNCFFLYMIGYFIYVLLFTGELDGVFVDCIVEIIRNLPIIVPLNIFWLKGSSVQNCIASFDKFTLSISTIDTNGAMIKPPPGCRVKMLVVYIVLIMAHVLHFIIESYENAIDEMEDREDSDDTNTLPDKSESLTVWSVIFEHSSAILLTMIIPIYCTFCWAVEYQLKLFFEYVNLLITTQVAPKYEHFDEFKRCYRKIADDIAFINRMFAMYISVVFLIVGQLVFGELQNLGIRLINIAMEMFAKGDETNEKGQTEALSLPEIRMMVGACFILLSYFGLLGFTIWQAVVVNDNVRYLHVWINDFVTEPVARIPTNLYEGFTLLKWYIHSRLEARPALLNITAVGFIPFLATRLLLINTQVAPTYDHLDEFKRCYRKIADDIVFINRMFAIYLSVIFLLVGQLIFDEMETLGVRLIRIVMELFTKEVVGTEESQAISLPEIRMIVGASVVLACYFGLFAFTFKQAVAVNDNVRYLHVWINDFVSEPVARIPTDLYEAFTLLKWYIHSRLEQEQPALLNIMVVKFIPFSASRLRHYKIRH</sequence>
<proteinExistence type="predicted"/>
<evidence type="ECO:0000313" key="2">
    <source>
        <dbReference type="EMBL" id="KAJ6639632.1"/>
    </source>
</evidence>
<feature type="transmembrane region" description="Helical" evidence="1">
    <location>
        <begin position="515"/>
        <end position="536"/>
    </location>
</feature>
<keyword evidence="3" id="KW-1185">Reference proteome</keyword>
<feature type="non-terminal residue" evidence="2">
    <location>
        <position position="613"/>
    </location>
</feature>
<protein>
    <submittedName>
        <fullName evidence="2">Uncharacterized protein</fullName>
    </submittedName>
</protein>
<dbReference type="Proteomes" id="UP001151699">
    <property type="component" value="Chromosome X"/>
</dbReference>
<dbReference type="AlphaFoldDB" id="A0A9Q0S0C9"/>
<dbReference type="EMBL" id="WJQU01000003">
    <property type="protein sequence ID" value="KAJ6639632.1"/>
    <property type="molecule type" value="Genomic_DNA"/>
</dbReference>
<reference evidence="2" key="1">
    <citation type="submission" date="2022-07" db="EMBL/GenBank/DDBJ databases">
        <authorList>
            <person name="Trinca V."/>
            <person name="Uliana J.V.C."/>
            <person name="Torres T.T."/>
            <person name="Ward R.J."/>
            <person name="Monesi N."/>
        </authorList>
    </citation>
    <scope>NUCLEOTIDE SEQUENCE</scope>
    <source>
        <strain evidence="2">HSMRA1968</strain>
        <tissue evidence="2">Whole embryos</tissue>
    </source>
</reference>
<feature type="transmembrane region" description="Helical" evidence="1">
    <location>
        <begin position="218"/>
        <end position="237"/>
    </location>
</feature>
<feature type="transmembrane region" description="Helical" evidence="1">
    <location>
        <begin position="20"/>
        <end position="43"/>
    </location>
</feature>
<keyword evidence="1" id="KW-0812">Transmembrane</keyword>
<gene>
    <name evidence="2" type="ORF">Bhyg_12379</name>
</gene>